<gene>
    <name evidence="1" type="ORF">CA984_10050</name>
</gene>
<dbReference type="AlphaFoldDB" id="A0A243RRR6"/>
<protein>
    <submittedName>
        <fullName evidence="1">Uncharacterized protein</fullName>
    </submittedName>
</protein>
<proteinExistence type="predicted"/>
<evidence type="ECO:0000313" key="1">
    <source>
        <dbReference type="EMBL" id="OUC97744.1"/>
    </source>
</evidence>
<dbReference type="Proteomes" id="UP000194761">
    <property type="component" value="Unassembled WGS sequence"/>
</dbReference>
<name>A0A243RRR6_9ACTN</name>
<organism evidence="1 2">
    <name type="scientific">Streptosporangium minutum</name>
    <dbReference type="NCBI Taxonomy" id="569862"/>
    <lineage>
        <taxon>Bacteria</taxon>
        <taxon>Bacillati</taxon>
        <taxon>Actinomycetota</taxon>
        <taxon>Actinomycetes</taxon>
        <taxon>Streptosporangiales</taxon>
        <taxon>Streptosporangiaceae</taxon>
        <taxon>Streptosporangium</taxon>
    </lineage>
</organism>
<accession>A0A243RRR6</accession>
<dbReference type="RefSeq" id="WP_086570557.1">
    <property type="nucleotide sequence ID" value="NZ_NGFP01000032.1"/>
</dbReference>
<reference evidence="1 2" key="1">
    <citation type="submission" date="2017-05" db="EMBL/GenBank/DDBJ databases">
        <title>Biotechnological potential of actinobacteria isolated from South African environments.</title>
        <authorList>
            <person name="Le Roes-Hill M."/>
            <person name="Prins A."/>
            <person name="Durrell K.A."/>
        </authorList>
    </citation>
    <scope>NUCLEOTIDE SEQUENCE [LARGE SCALE GENOMIC DNA]</scope>
    <source>
        <strain evidence="1">M26</strain>
    </source>
</reference>
<keyword evidence="2" id="KW-1185">Reference proteome</keyword>
<comment type="caution">
    <text evidence="1">The sequence shown here is derived from an EMBL/GenBank/DDBJ whole genome shotgun (WGS) entry which is preliminary data.</text>
</comment>
<sequence length="84" mass="9012">MDELVCQLLNRTNGSTGAATSRQWLFPGRPHNHHISTARLKARLARLSIHGRSGRNAALMDLAAKLPPVALARLVGIHLSTAGV</sequence>
<dbReference type="EMBL" id="NGFP01000032">
    <property type="protein sequence ID" value="OUC97744.1"/>
    <property type="molecule type" value="Genomic_DNA"/>
</dbReference>
<evidence type="ECO:0000313" key="2">
    <source>
        <dbReference type="Proteomes" id="UP000194761"/>
    </source>
</evidence>